<dbReference type="EMBL" id="JAZGQO010000007">
    <property type="protein sequence ID" value="KAK6183043.1"/>
    <property type="molecule type" value="Genomic_DNA"/>
</dbReference>
<proteinExistence type="predicted"/>
<feature type="domain" description="Galaxin-like repeats" evidence="2">
    <location>
        <begin position="66"/>
        <end position="197"/>
    </location>
</feature>
<comment type="caution">
    <text evidence="3">The sequence shown here is derived from an EMBL/GenBank/DDBJ whole genome shotgun (WGS) entry which is preliminary data.</text>
</comment>
<name>A0AAN8PT06_PATCE</name>
<evidence type="ECO:0000259" key="2">
    <source>
        <dbReference type="Pfam" id="PF24748"/>
    </source>
</evidence>
<accession>A0AAN8PT06</accession>
<reference evidence="3 4" key="1">
    <citation type="submission" date="2024-01" db="EMBL/GenBank/DDBJ databases">
        <title>The genome of the rayed Mediterranean limpet Patella caerulea (Linnaeus, 1758).</title>
        <authorList>
            <person name="Anh-Thu Weber A."/>
            <person name="Halstead-Nussloch G."/>
        </authorList>
    </citation>
    <scope>NUCLEOTIDE SEQUENCE [LARGE SCALE GENOMIC DNA]</scope>
    <source>
        <strain evidence="3">AATW-2023a</strain>
        <tissue evidence="3">Whole specimen</tissue>
    </source>
</reference>
<evidence type="ECO:0000256" key="1">
    <source>
        <dbReference type="SAM" id="SignalP"/>
    </source>
</evidence>
<protein>
    <recommendedName>
        <fullName evidence="2">Galaxin-like repeats domain-containing protein</fullName>
    </recommendedName>
</protein>
<dbReference type="Pfam" id="PF24748">
    <property type="entry name" value="Galaxin_repeat"/>
    <property type="match status" value="2"/>
</dbReference>
<dbReference type="PANTHER" id="PTHR34490:SF1">
    <property type="entry name" value="GALAXIN-LIKE"/>
    <property type="match status" value="1"/>
</dbReference>
<evidence type="ECO:0000313" key="4">
    <source>
        <dbReference type="Proteomes" id="UP001347796"/>
    </source>
</evidence>
<dbReference type="InterPro" id="IPR055284">
    <property type="entry name" value="Galaxin-like"/>
</dbReference>
<dbReference type="PANTHER" id="PTHR34490">
    <property type="entry name" value="PROTEIN CBG12054-RELATED"/>
    <property type="match status" value="1"/>
</dbReference>
<gene>
    <name evidence="3" type="ORF">SNE40_010595</name>
</gene>
<dbReference type="AlphaFoldDB" id="A0AAN8PT06"/>
<dbReference type="Proteomes" id="UP001347796">
    <property type="component" value="Unassembled WGS sequence"/>
</dbReference>
<keyword evidence="4" id="KW-1185">Reference proteome</keyword>
<feature type="signal peptide" evidence="1">
    <location>
        <begin position="1"/>
        <end position="21"/>
    </location>
</feature>
<keyword evidence="1" id="KW-0732">Signal</keyword>
<sequence length="711" mass="80193">MDFKLILVFMGLLPIITEVLCVLHVHCNGTTDTLPSTKTSCGCDQIADYSSSKECCYDKSDDRKGEFYYKVSSICCNGKVHNKINSFNKSRSCCNDKIIVNEEQICCDEVALDIPDSSRRYECCGNTLLDPDKDICCGNNPDSKQKKVMEVQCCLDKAYNTYTHWCQNGHHLLPRSEMKCGANNEPINVTKNSCCDGNVTDWPYRKSDSMTEIDDTRGCCGKTAINITTHKCCKNAISIKLPSTTGYKYDECCGQGTYNIHTQLCCNDQAKAKIYGDDTRCLGQNVYNEKEMERCGDHLIQDKQKQKCCSHRTPIPINSTCCGGHELKEGDVCCQGQKVVQKGHPGDDSCCYHRFKFTGKTFNSKDQVCHHGTVKRKEGGEWCGIHQYSPAQTVCCGNRLYHFNNGRRLTCCGVDAIDETIQMCCHNKIYDIPTKDGICCGLEACHYTDENCRCAVKCNGVFYKEKDDFCCNNTLHSKANSTLGCCGNRLYKIYSSRKCCGNKIIHYGSKCCNHFIIGRNDPTKCCGNTLPYDPGSKRCDSKLMPALVTKKSCRWCANKPLTPTCRLSKVHGKLDIFDWIVPACRHSYGFVGTIIDTKTKKTSRGVIQVITLKNSKPIKGLKNLSKRVVLEIRTKKKCLSHQKSIINVRVAIFTSVRPETEQNISEFDFTDNNRITGKDSFYVTKFNRRFRDNFSSLKTNGVCEQPYMFWS</sequence>
<dbReference type="InterPro" id="IPR056601">
    <property type="entry name" value="Galaxin_dom"/>
</dbReference>
<organism evidence="3 4">
    <name type="scientific">Patella caerulea</name>
    <name type="common">Rayed Mediterranean limpet</name>
    <dbReference type="NCBI Taxonomy" id="87958"/>
    <lineage>
        <taxon>Eukaryota</taxon>
        <taxon>Metazoa</taxon>
        <taxon>Spiralia</taxon>
        <taxon>Lophotrochozoa</taxon>
        <taxon>Mollusca</taxon>
        <taxon>Gastropoda</taxon>
        <taxon>Patellogastropoda</taxon>
        <taxon>Patelloidea</taxon>
        <taxon>Patellidae</taxon>
        <taxon>Patella</taxon>
    </lineage>
</organism>
<evidence type="ECO:0000313" key="3">
    <source>
        <dbReference type="EMBL" id="KAK6183043.1"/>
    </source>
</evidence>
<feature type="chain" id="PRO_5042980666" description="Galaxin-like repeats domain-containing protein" evidence="1">
    <location>
        <begin position="22"/>
        <end position="711"/>
    </location>
</feature>
<feature type="domain" description="Galaxin-like repeats" evidence="2">
    <location>
        <begin position="218"/>
        <end position="325"/>
    </location>
</feature>